<comment type="caution">
    <text evidence="2">The sequence shown here is derived from an EMBL/GenBank/DDBJ whole genome shotgun (WGS) entry which is preliminary data.</text>
</comment>
<accession>A0ABV9I2X9</accession>
<sequence>MPRVKKYIFLCLGILFLVLSYFGIIMPGIPAIPFILLAGWCFLQSSETLYNWMLSRKYIGPMLQKYFSGEKVSKGAIWFVISQLWLSILIALFVFNLKIIAKISVVVVGIVCSIIIYMLLNKTAK</sequence>
<evidence type="ECO:0000313" key="3">
    <source>
        <dbReference type="Proteomes" id="UP001596043"/>
    </source>
</evidence>
<organism evidence="2 3">
    <name type="scientific">Dokdonia ponticola</name>
    <dbReference type="NCBI Taxonomy" id="2041041"/>
    <lineage>
        <taxon>Bacteria</taxon>
        <taxon>Pseudomonadati</taxon>
        <taxon>Bacteroidota</taxon>
        <taxon>Flavobacteriia</taxon>
        <taxon>Flavobacteriales</taxon>
        <taxon>Flavobacteriaceae</taxon>
        <taxon>Dokdonia</taxon>
    </lineage>
</organism>
<name>A0ABV9I2X9_9FLAO</name>
<gene>
    <name evidence="2" type="ORF">ACFO3O_19250</name>
</gene>
<keyword evidence="1" id="KW-1133">Transmembrane helix</keyword>
<keyword evidence="1" id="KW-0472">Membrane</keyword>
<keyword evidence="1" id="KW-0812">Transmembrane</keyword>
<dbReference type="RefSeq" id="WP_379981880.1">
    <property type="nucleotide sequence ID" value="NZ_JBHSFV010000014.1"/>
</dbReference>
<proteinExistence type="predicted"/>
<dbReference type="InterPro" id="IPR007401">
    <property type="entry name" value="DUF454"/>
</dbReference>
<feature type="transmembrane region" description="Helical" evidence="1">
    <location>
        <begin position="99"/>
        <end position="120"/>
    </location>
</feature>
<feature type="transmembrane region" description="Helical" evidence="1">
    <location>
        <begin position="7"/>
        <end position="25"/>
    </location>
</feature>
<dbReference type="Pfam" id="PF04304">
    <property type="entry name" value="DUF454"/>
    <property type="match status" value="1"/>
</dbReference>
<keyword evidence="3" id="KW-1185">Reference proteome</keyword>
<dbReference type="EMBL" id="JBHSFV010000014">
    <property type="protein sequence ID" value="MFC4636055.1"/>
    <property type="molecule type" value="Genomic_DNA"/>
</dbReference>
<dbReference type="PANTHER" id="PTHR35813">
    <property type="entry name" value="INNER MEMBRANE PROTEIN YBAN"/>
    <property type="match status" value="1"/>
</dbReference>
<feature type="transmembrane region" description="Helical" evidence="1">
    <location>
        <begin position="31"/>
        <end position="54"/>
    </location>
</feature>
<dbReference type="Proteomes" id="UP001596043">
    <property type="component" value="Unassembled WGS sequence"/>
</dbReference>
<reference evidence="3" key="1">
    <citation type="journal article" date="2019" name="Int. J. Syst. Evol. Microbiol.">
        <title>The Global Catalogue of Microorganisms (GCM) 10K type strain sequencing project: providing services to taxonomists for standard genome sequencing and annotation.</title>
        <authorList>
            <consortium name="The Broad Institute Genomics Platform"/>
            <consortium name="The Broad Institute Genome Sequencing Center for Infectious Disease"/>
            <person name="Wu L."/>
            <person name="Ma J."/>
        </authorList>
    </citation>
    <scope>NUCLEOTIDE SEQUENCE [LARGE SCALE GENOMIC DNA]</scope>
    <source>
        <strain evidence="3">YJ-61-S</strain>
    </source>
</reference>
<evidence type="ECO:0000256" key="1">
    <source>
        <dbReference type="SAM" id="Phobius"/>
    </source>
</evidence>
<protein>
    <submittedName>
        <fullName evidence="2">YbaN family protein</fullName>
    </submittedName>
</protein>
<dbReference type="PANTHER" id="PTHR35813:SF1">
    <property type="entry name" value="INNER MEMBRANE PROTEIN YBAN"/>
    <property type="match status" value="1"/>
</dbReference>
<feature type="transmembrane region" description="Helical" evidence="1">
    <location>
        <begin position="75"/>
        <end position="93"/>
    </location>
</feature>
<evidence type="ECO:0000313" key="2">
    <source>
        <dbReference type="EMBL" id="MFC4636055.1"/>
    </source>
</evidence>